<keyword evidence="5 15" id="KW-0813">Transport</keyword>
<reference evidence="16" key="1">
    <citation type="submission" date="1999-06" db="EMBL/GenBank/DDBJ databases">
        <title>Valvata hokkaidoensis mitochondrial genome, complete sequence.</title>
        <authorList>
            <person name="Kurabayashi A."/>
            <person name="Ueshima R."/>
        </authorList>
    </citation>
    <scope>NUCLEOTIDE SEQUENCE</scope>
</reference>
<keyword evidence="7 15" id="KW-0812">Transmembrane</keyword>
<dbReference type="GO" id="GO:0030964">
    <property type="term" value="C:NADH dehydrogenase complex"/>
    <property type="evidence" value="ECO:0007669"/>
    <property type="project" value="TreeGrafter"/>
</dbReference>
<dbReference type="PANTHER" id="PTHR11434:SF0">
    <property type="entry name" value="NADH-UBIQUINONE OXIDOREDUCTASE CHAIN 4L"/>
    <property type="match status" value="1"/>
</dbReference>
<proteinExistence type="inferred from homology"/>
<gene>
    <name evidence="16" type="primary">ND4L</name>
</gene>
<evidence type="ECO:0000256" key="14">
    <source>
        <dbReference type="ARBA" id="ARBA00023136"/>
    </source>
</evidence>
<dbReference type="EC" id="7.1.1.2" evidence="3 15"/>
<dbReference type="Pfam" id="PF00420">
    <property type="entry name" value="Oxidored_q2"/>
    <property type="match status" value="1"/>
</dbReference>
<evidence type="ECO:0000256" key="2">
    <source>
        <dbReference type="ARBA" id="ARBA00010519"/>
    </source>
</evidence>
<accession>A0A7R7T1S2</accession>
<comment type="catalytic activity">
    <reaction evidence="15">
        <text>a ubiquinone + NADH + 5 H(+)(in) = a ubiquinol + NAD(+) + 4 H(+)(out)</text>
        <dbReference type="Rhea" id="RHEA:29091"/>
        <dbReference type="Rhea" id="RHEA-COMP:9565"/>
        <dbReference type="Rhea" id="RHEA-COMP:9566"/>
        <dbReference type="ChEBI" id="CHEBI:15378"/>
        <dbReference type="ChEBI" id="CHEBI:16389"/>
        <dbReference type="ChEBI" id="CHEBI:17976"/>
        <dbReference type="ChEBI" id="CHEBI:57540"/>
        <dbReference type="ChEBI" id="CHEBI:57945"/>
        <dbReference type="EC" id="7.1.1.2"/>
    </reaction>
</comment>
<geneLocation type="mitochondrion" evidence="16"/>
<evidence type="ECO:0000313" key="16">
    <source>
        <dbReference type="EMBL" id="BCP51377.1"/>
    </source>
</evidence>
<dbReference type="GO" id="GO:0008137">
    <property type="term" value="F:NADH dehydrogenase (ubiquinone) activity"/>
    <property type="evidence" value="ECO:0007669"/>
    <property type="project" value="UniProtKB-EC"/>
</dbReference>
<evidence type="ECO:0000256" key="13">
    <source>
        <dbReference type="ARBA" id="ARBA00023128"/>
    </source>
</evidence>
<dbReference type="InterPro" id="IPR039428">
    <property type="entry name" value="NUOK/Mnh_C1-like"/>
</dbReference>
<keyword evidence="9 15" id="KW-0249">Electron transport</keyword>
<dbReference type="Gene3D" id="1.10.287.3510">
    <property type="match status" value="1"/>
</dbReference>
<keyword evidence="14 15" id="KW-0472">Membrane</keyword>
<sequence length="95" mass="10754">MVMIFISSMGIMFSIVSFLMQRYHFLNILLSLEVATMNLFILIFSQSMNLMGMSYNSLIYITLGACEASLGLAILVSLLRVRGNDYVWSFSSMKC</sequence>
<comment type="similarity">
    <text evidence="2 15">Belongs to the complex I subunit 4L family.</text>
</comment>
<name>A0A7R7T1S2_9GAST</name>
<dbReference type="InterPro" id="IPR001133">
    <property type="entry name" value="NADH_UbQ_OxRdtase_chain4L/K"/>
</dbReference>
<keyword evidence="10 15" id="KW-1133">Transmembrane helix</keyword>
<evidence type="ECO:0000256" key="6">
    <source>
        <dbReference type="ARBA" id="ARBA00022660"/>
    </source>
</evidence>
<feature type="transmembrane region" description="Helical" evidence="15">
    <location>
        <begin position="25"/>
        <end position="45"/>
    </location>
</feature>
<feature type="transmembrane region" description="Helical" evidence="15">
    <location>
        <begin position="57"/>
        <end position="79"/>
    </location>
</feature>
<evidence type="ECO:0000256" key="12">
    <source>
        <dbReference type="ARBA" id="ARBA00023075"/>
    </source>
</evidence>
<evidence type="ECO:0000256" key="15">
    <source>
        <dbReference type="RuleBase" id="RU004419"/>
    </source>
</evidence>
<evidence type="ECO:0000256" key="3">
    <source>
        <dbReference type="ARBA" id="ARBA00012944"/>
    </source>
</evidence>
<dbReference type="GO" id="GO:0016651">
    <property type="term" value="F:oxidoreductase activity, acting on NAD(P)H"/>
    <property type="evidence" value="ECO:0007669"/>
    <property type="project" value="InterPro"/>
</dbReference>
<evidence type="ECO:0000256" key="7">
    <source>
        <dbReference type="ARBA" id="ARBA00022692"/>
    </source>
</evidence>
<dbReference type="GO" id="GO:0042773">
    <property type="term" value="P:ATP synthesis coupled electron transport"/>
    <property type="evidence" value="ECO:0007669"/>
    <property type="project" value="UniProtKB-UniRule"/>
</dbReference>
<keyword evidence="15" id="KW-0999">Mitochondrion inner membrane</keyword>
<keyword evidence="13 15" id="KW-0496">Mitochondrion</keyword>
<comment type="subcellular location">
    <subcellularLocation>
        <location evidence="15">Mitochondrion inner membrane</location>
        <topology evidence="15">Multi-pass membrane protein</topology>
    </subcellularLocation>
    <subcellularLocation>
        <location evidence="1">Mitochondrion membrane</location>
        <topology evidence="1">Multi-pass membrane protein</topology>
    </subcellularLocation>
</comment>
<dbReference type="AlphaFoldDB" id="A0A7R7T1S2"/>
<dbReference type="PANTHER" id="PTHR11434">
    <property type="entry name" value="NADH-UBIQUINONE OXIDOREDUCTASE SUBUNIT ND4L"/>
    <property type="match status" value="1"/>
</dbReference>
<organism evidence="16">
    <name type="scientific">Valvata hokkaidoensis</name>
    <dbReference type="NCBI Taxonomy" id="96458"/>
    <lineage>
        <taxon>Eukaryota</taxon>
        <taxon>Metazoa</taxon>
        <taxon>Spiralia</taxon>
        <taxon>Lophotrochozoa</taxon>
        <taxon>Mollusca</taxon>
        <taxon>Gastropoda</taxon>
        <taxon>Heterobranchia</taxon>
        <taxon>lower Heterobranchia</taxon>
        <taxon>Valvatoidea</taxon>
        <taxon>Valvatidae</taxon>
        <taxon>Valvata</taxon>
    </lineage>
</organism>
<keyword evidence="8 15" id="KW-1278">Translocase</keyword>
<evidence type="ECO:0000256" key="8">
    <source>
        <dbReference type="ARBA" id="ARBA00022967"/>
    </source>
</evidence>
<comment type="function">
    <text evidence="15">Core subunit of the mitochondrial membrane respiratory chain NADH dehydrogenase (Complex I) which catalyzes electron transfer from NADH through the respiratory chain, using ubiquinone as an electron acceptor.</text>
</comment>
<evidence type="ECO:0000256" key="1">
    <source>
        <dbReference type="ARBA" id="ARBA00004225"/>
    </source>
</evidence>
<keyword evidence="6 15" id="KW-0679">Respiratory chain</keyword>
<evidence type="ECO:0000256" key="10">
    <source>
        <dbReference type="ARBA" id="ARBA00022989"/>
    </source>
</evidence>
<keyword evidence="12 15" id="KW-0830">Ubiquinone</keyword>
<dbReference type="GO" id="GO:0005743">
    <property type="term" value="C:mitochondrial inner membrane"/>
    <property type="evidence" value="ECO:0007669"/>
    <property type="project" value="UniProtKB-SubCell"/>
</dbReference>
<dbReference type="EMBL" id="AB028238">
    <property type="protein sequence ID" value="BCP51377.1"/>
    <property type="molecule type" value="Genomic_DNA"/>
</dbReference>
<evidence type="ECO:0000256" key="4">
    <source>
        <dbReference type="ARBA" id="ARBA00016612"/>
    </source>
</evidence>
<evidence type="ECO:0000256" key="5">
    <source>
        <dbReference type="ARBA" id="ARBA00022448"/>
    </source>
</evidence>
<protein>
    <recommendedName>
        <fullName evidence="4 15">NADH-ubiquinone oxidoreductase chain 4L</fullName>
        <ecNumber evidence="3 15">7.1.1.2</ecNumber>
    </recommendedName>
</protein>
<evidence type="ECO:0000256" key="11">
    <source>
        <dbReference type="ARBA" id="ARBA00023027"/>
    </source>
</evidence>
<evidence type="ECO:0000256" key="9">
    <source>
        <dbReference type="ARBA" id="ARBA00022982"/>
    </source>
</evidence>
<keyword evidence="11 15" id="KW-0520">NAD</keyword>